<keyword evidence="1 3" id="KW-0853">WD repeat</keyword>
<proteinExistence type="predicted"/>
<dbReference type="InterPro" id="IPR036322">
    <property type="entry name" value="WD40_repeat_dom_sf"/>
</dbReference>
<dbReference type="AlphaFoldDB" id="S7Q3R6"/>
<dbReference type="EMBL" id="KB469303">
    <property type="protein sequence ID" value="EPQ54646.1"/>
    <property type="molecule type" value="Genomic_DNA"/>
</dbReference>
<dbReference type="STRING" id="670483.S7Q3R6"/>
<dbReference type="InterPro" id="IPR020472">
    <property type="entry name" value="WD40_PAC1"/>
</dbReference>
<dbReference type="GeneID" id="19306201"/>
<dbReference type="PRINTS" id="PR00320">
    <property type="entry name" value="GPROTEINBRPT"/>
</dbReference>
<dbReference type="InterPro" id="IPR001680">
    <property type="entry name" value="WD40_rpt"/>
</dbReference>
<evidence type="ECO:0000313" key="4">
    <source>
        <dbReference type="EMBL" id="EPQ54646.1"/>
    </source>
</evidence>
<dbReference type="PROSITE" id="PS50082">
    <property type="entry name" value="WD_REPEATS_2"/>
    <property type="match status" value="3"/>
</dbReference>
<sequence length="307" mass="34045">MLSKILKLLYWLEILSILHLLQVTTPTLLQVATWMMGYSQELTRLAEDGAQFVSYFATPIAESAPHIYLSAIPFAPKTSHVATLHQTSLARTLAIMDGKLTSWPNHQLMMQDHDSFFTSVAFSPNGRHIDSGSLDRTVRVWNAETGEAICEPLQGYDDGVSSVAFSPDGKHIISGSYDSTIRIWDAETREAIIGPLRGHNAAVTCVAFSPDGKSIAAGSADRTIRVWNLERGEGKCDSIPLDLLRTATMDESGWVKGPTEELLFWVPPVHRQGLLRPDNTLVIGAHPTRLNLESFVHEEDWVKCHFP</sequence>
<feature type="repeat" description="WD" evidence="3">
    <location>
        <begin position="110"/>
        <end position="151"/>
    </location>
</feature>
<organism evidence="4 5">
    <name type="scientific">Gloeophyllum trabeum (strain ATCC 11539 / FP-39264 / Madison 617)</name>
    <name type="common">Brown rot fungus</name>
    <dbReference type="NCBI Taxonomy" id="670483"/>
    <lineage>
        <taxon>Eukaryota</taxon>
        <taxon>Fungi</taxon>
        <taxon>Dikarya</taxon>
        <taxon>Basidiomycota</taxon>
        <taxon>Agaricomycotina</taxon>
        <taxon>Agaricomycetes</taxon>
        <taxon>Gloeophyllales</taxon>
        <taxon>Gloeophyllaceae</taxon>
        <taxon>Gloeophyllum</taxon>
    </lineage>
</organism>
<dbReference type="PANTHER" id="PTHR44156">
    <property type="entry name" value="SUPERNUMERARY LIMBS, ISOFORM B-RELATED"/>
    <property type="match status" value="1"/>
</dbReference>
<dbReference type="KEGG" id="gtr:GLOTRDRAFT_43495"/>
<keyword evidence="5" id="KW-1185">Reference proteome</keyword>
<dbReference type="SMART" id="SM00320">
    <property type="entry name" value="WD40"/>
    <property type="match status" value="3"/>
</dbReference>
<dbReference type="InterPro" id="IPR015943">
    <property type="entry name" value="WD40/YVTN_repeat-like_dom_sf"/>
</dbReference>
<protein>
    <submittedName>
        <fullName evidence="4">WD40 repeat-like protein</fullName>
    </submittedName>
</protein>
<dbReference type="eggNOG" id="KOG0266">
    <property type="taxonomic scope" value="Eukaryota"/>
</dbReference>
<dbReference type="PROSITE" id="PS00678">
    <property type="entry name" value="WD_REPEATS_1"/>
    <property type="match status" value="2"/>
</dbReference>
<dbReference type="HOGENOM" id="CLU_000288_57_19_1"/>
<gene>
    <name evidence="4" type="ORF">GLOTRDRAFT_43495</name>
</gene>
<evidence type="ECO:0000256" key="2">
    <source>
        <dbReference type="ARBA" id="ARBA00022737"/>
    </source>
</evidence>
<dbReference type="PROSITE" id="PS50294">
    <property type="entry name" value="WD_REPEATS_REGION"/>
    <property type="match status" value="3"/>
</dbReference>
<feature type="repeat" description="WD" evidence="3">
    <location>
        <begin position="153"/>
        <end position="194"/>
    </location>
</feature>
<accession>S7Q3R6</accession>
<dbReference type="SUPFAM" id="SSF50978">
    <property type="entry name" value="WD40 repeat-like"/>
    <property type="match status" value="1"/>
</dbReference>
<evidence type="ECO:0000256" key="1">
    <source>
        <dbReference type="ARBA" id="ARBA00022574"/>
    </source>
</evidence>
<dbReference type="RefSeq" id="XP_007866686.1">
    <property type="nucleotide sequence ID" value="XM_007868495.1"/>
</dbReference>
<keyword evidence="2" id="KW-0677">Repeat</keyword>
<evidence type="ECO:0000313" key="5">
    <source>
        <dbReference type="Proteomes" id="UP000030669"/>
    </source>
</evidence>
<dbReference type="OrthoDB" id="674604at2759"/>
<dbReference type="Pfam" id="PF00400">
    <property type="entry name" value="WD40"/>
    <property type="match status" value="3"/>
</dbReference>
<dbReference type="InterPro" id="IPR053299">
    <property type="entry name" value="ASTRA_WD_repeat"/>
</dbReference>
<evidence type="ECO:0000256" key="3">
    <source>
        <dbReference type="PROSITE-ProRule" id="PRU00221"/>
    </source>
</evidence>
<dbReference type="OMA" id="WLENCED"/>
<reference evidence="4 5" key="1">
    <citation type="journal article" date="2012" name="Science">
        <title>The Paleozoic origin of enzymatic lignin decomposition reconstructed from 31 fungal genomes.</title>
        <authorList>
            <person name="Floudas D."/>
            <person name="Binder M."/>
            <person name="Riley R."/>
            <person name="Barry K."/>
            <person name="Blanchette R.A."/>
            <person name="Henrissat B."/>
            <person name="Martinez A.T."/>
            <person name="Otillar R."/>
            <person name="Spatafora J.W."/>
            <person name="Yadav J.S."/>
            <person name="Aerts A."/>
            <person name="Benoit I."/>
            <person name="Boyd A."/>
            <person name="Carlson A."/>
            <person name="Copeland A."/>
            <person name="Coutinho P.M."/>
            <person name="de Vries R.P."/>
            <person name="Ferreira P."/>
            <person name="Findley K."/>
            <person name="Foster B."/>
            <person name="Gaskell J."/>
            <person name="Glotzer D."/>
            <person name="Gorecki P."/>
            <person name="Heitman J."/>
            <person name="Hesse C."/>
            <person name="Hori C."/>
            <person name="Igarashi K."/>
            <person name="Jurgens J.A."/>
            <person name="Kallen N."/>
            <person name="Kersten P."/>
            <person name="Kohler A."/>
            <person name="Kuees U."/>
            <person name="Kumar T.K.A."/>
            <person name="Kuo A."/>
            <person name="LaButti K."/>
            <person name="Larrondo L.F."/>
            <person name="Lindquist E."/>
            <person name="Ling A."/>
            <person name="Lombard V."/>
            <person name="Lucas S."/>
            <person name="Lundell T."/>
            <person name="Martin R."/>
            <person name="McLaughlin D.J."/>
            <person name="Morgenstern I."/>
            <person name="Morin E."/>
            <person name="Murat C."/>
            <person name="Nagy L.G."/>
            <person name="Nolan M."/>
            <person name="Ohm R.A."/>
            <person name="Patyshakuliyeva A."/>
            <person name="Rokas A."/>
            <person name="Ruiz-Duenas F.J."/>
            <person name="Sabat G."/>
            <person name="Salamov A."/>
            <person name="Samejima M."/>
            <person name="Schmutz J."/>
            <person name="Slot J.C."/>
            <person name="St John F."/>
            <person name="Stenlid J."/>
            <person name="Sun H."/>
            <person name="Sun S."/>
            <person name="Syed K."/>
            <person name="Tsang A."/>
            <person name="Wiebenga A."/>
            <person name="Young D."/>
            <person name="Pisabarro A."/>
            <person name="Eastwood D.C."/>
            <person name="Martin F."/>
            <person name="Cullen D."/>
            <person name="Grigoriev I.V."/>
            <person name="Hibbett D.S."/>
        </authorList>
    </citation>
    <scope>NUCLEOTIDE SEQUENCE [LARGE SCALE GENOMIC DNA]</scope>
    <source>
        <strain evidence="4 5">ATCC 11539</strain>
    </source>
</reference>
<dbReference type="Proteomes" id="UP000030669">
    <property type="component" value="Unassembled WGS sequence"/>
</dbReference>
<dbReference type="InterPro" id="IPR019775">
    <property type="entry name" value="WD40_repeat_CS"/>
</dbReference>
<feature type="repeat" description="WD" evidence="3">
    <location>
        <begin position="196"/>
        <end position="233"/>
    </location>
</feature>
<name>S7Q3R6_GLOTA</name>
<dbReference type="Gene3D" id="2.130.10.10">
    <property type="entry name" value="YVTN repeat-like/Quinoprotein amine dehydrogenase"/>
    <property type="match status" value="1"/>
</dbReference>